<sequence length="178" mass="20256">MPPKLCDIKYVPQVVKHVCHSTLEKHKRCLVEIFRFYIGLVESHAKEPSKTKFGFDKVPVGINSLNKMPEMCEAAGFKCKTAYSLCVTRVSSLFNDRVEEKLILERSGHPSNALFQYKKPMEENVFKVSKILGTSVSAVSCSTTEKQDESLVFKDVVFQNVKFQNCTINNMLPYCCCR</sequence>
<protein>
    <submittedName>
        <fullName evidence="1">Uncharacterized protein</fullName>
    </submittedName>
</protein>
<name>A0ABN8N9I9_9CNID</name>
<gene>
    <name evidence="1" type="ORF">PLOB_00008205</name>
</gene>
<evidence type="ECO:0000313" key="2">
    <source>
        <dbReference type="Proteomes" id="UP001159405"/>
    </source>
</evidence>
<accession>A0ABN8N9I9</accession>
<dbReference type="EMBL" id="CALNXK010000014">
    <property type="protein sequence ID" value="CAH3045965.1"/>
    <property type="molecule type" value="Genomic_DNA"/>
</dbReference>
<comment type="caution">
    <text evidence="1">The sequence shown here is derived from an EMBL/GenBank/DDBJ whole genome shotgun (WGS) entry which is preliminary data.</text>
</comment>
<evidence type="ECO:0000313" key="1">
    <source>
        <dbReference type="EMBL" id="CAH3045965.1"/>
    </source>
</evidence>
<organism evidence="1 2">
    <name type="scientific">Porites lobata</name>
    <dbReference type="NCBI Taxonomy" id="104759"/>
    <lineage>
        <taxon>Eukaryota</taxon>
        <taxon>Metazoa</taxon>
        <taxon>Cnidaria</taxon>
        <taxon>Anthozoa</taxon>
        <taxon>Hexacorallia</taxon>
        <taxon>Scleractinia</taxon>
        <taxon>Fungiina</taxon>
        <taxon>Poritidae</taxon>
        <taxon>Porites</taxon>
    </lineage>
</organism>
<reference evidence="1 2" key="1">
    <citation type="submission" date="2022-05" db="EMBL/GenBank/DDBJ databases">
        <authorList>
            <consortium name="Genoscope - CEA"/>
            <person name="William W."/>
        </authorList>
    </citation>
    <scope>NUCLEOTIDE SEQUENCE [LARGE SCALE GENOMIC DNA]</scope>
</reference>
<dbReference type="Proteomes" id="UP001159405">
    <property type="component" value="Unassembled WGS sequence"/>
</dbReference>
<proteinExistence type="predicted"/>
<keyword evidence="2" id="KW-1185">Reference proteome</keyword>